<comment type="caution">
    <text evidence="1">The sequence shown here is derived from an EMBL/GenBank/DDBJ whole genome shotgun (WGS) entry which is preliminary data.</text>
</comment>
<dbReference type="EMBL" id="JAQLOI010000003">
    <property type="protein sequence ID" value="MDB1125456.1"/>
    <property type="molecule type" value="Genomic_DNA"/>
</dbReference>
<organism evidence="1 2">
    <name type="scientific">Vibrio algarum</name>
    <dbReference type="NCBI Taxonomy" id="3020714"/>
    <lineage>
        <taxon>Bacteria</taxon>
        <taxon>Pseudomonadati</taxon>
        <taxon>Pseudomonadota</taxon>
        <taxon>Gammaproteobacteria</taxon>
        <taxon>Vibrionales</taxon>
        <taxon>Vibrionaceae</taxon>
        <taxon>Vibrio</taxon>
    </lineage>
</organism>
<sequence length="156" mass="17855">MGWTIQGTTRYLSEFGLKPVRSRISVQEGTIFLSELLKVDPNNMMNSNGYAYYICHHNEEVKALLITTSIEDKRYVKESETMFKRLVKSLVKQTTAGTVRKDLDLVNNLVEKVGEHTFQIERNGVNHDNSLRCILSLSENASEAKQWLDNIDCQVD</sequence>
<keyword evidence="2" id="KW-1185">Reference proteome</keyword>
<name>A0ABT4YV48_9VIBR</name>
<gene>
    <name evidence="1" type="ORF">PGX00_18070</name>
</gene>
<evidence type="ECO:0000313" key="2">
    <source>
        <dbReference type="Proteomes" id="UP001210678"/>
    </source>
</evidence>
<dbReference type="RefSeq" id="WP_272139185.1">
    <property type="nucleotide sequence ID" value="NZ_JAQLOI010000003.1"/>
</dbReference>
<protein>
    <submittedName>
        <fullName evidence="1">Uncharacterized protein</fullName>
    </submittedName>
</protein>
<dbReference type="Proteomes" id="UP001210678">
    <property type="component" value="Unassembled WGS sequence"/>
</dbReference>
<reference evidence="1 2" key="1">
    <citation type="submission" date="2023-01" db="EMBL/GenBank/DDBJ databases">
        <title>Vibrio sp. KJ40-1 sp.nov, isolated from marine algae.</title>
        <authorList>
            <person name="Butt M."/>
            <person name="Kim J.M.J."/>
            <person name="Jeon C.O.C."/>
        </authorList>
    </citation>
    <scope>NUCLEOTIDE SEQUENCE [LARGE SCALE GENOMIC DNA]</scope>
    <source>
        <strain evidence="1 2">KJ40-1</strain>
    </source>
</reference>
<proteinExistence type="predicted"/>
<accession>A0ABT4YV48</accession>
<evidence type="ECO:0000313" key="1">
    <source>
        <dbReference type="EMBL" id="MDB1125456.1"/>
    </source>
</evidence>